<reference evidence="1" key="1">
    <citation type="journal article" date="2021" name="Proc. Natl. Acad. Sci. U.S.A.">
        <title>A Catalog of Tens of Thousands of Viruses from Human Metagenomes Reveals Hidden Associations with Chronic Diseases.</title>
        <authorList>
            <person name="Tisza M.J."/>
            <person name="Buck C.B."/>
        </authorList>
    </citation>
    <scope>NUCLEOTIDE SEQUENCE</scope>
    <source>
        <strain evidence="1">CtEQg15</strain>
    </source>
</reference>
<dbReference type="EMBL" id="BK014822">
    <property type="protein sequence ID" value="DAD77318.1"/>
    <property type="molecule type" value="Genomic_DNA"/>
</dbReference>
<name>A0A8S5M516_9CAUD</name>
<organism evidence="1">
    <name type="scientific">Siphoviridae sp. ctEQg15</name>
    <dbReference type="NCBI Taxonomy" id="2826205"/>
    <lineage>
        <taxon>Viruses</taxon>
        <taxon>Duplodnaviria</taxon>
        <taxon>Heunggongvirae</taxon>
        <taxon>Uroviricota</taxon>
        <taxon>Caudoviricetes</taxon>
    </lineage>
</organism>
<sequence>MLYPVDFEEIVSNAKIMQGNSRIILVQEPFLVSDELREKVTRWVAWANSADRSEYDPFYKKEEEHEDHA</sequence>
<protein>
    <submittedName>
        <fullName evidence="1">Uncharacterized protein</fullName>
    </submittedName>
</protein>
<accession>A0A8S5M516</accession>
<evidence type="ECO:0000313" key="1">
    <source>
        <dbReference type="EMBL" id="DAD77318.1"/>
    </source>
</evidence>
<proteinExistence type="predicted"/>